<dbReference type="GO" id="GO:0003723">
    <property type="term" value="F:RNA binding"/>
    <property type="evidence" value="ECO:0007669"/>
    <property type="project" value="TreeGrafter"/>
</dbReference>
<dbReference type="GO" id="GO:0042254">
    <property type="term" value="P:ribosome biogenesis"/>
    <property type="evidence" value="ECO:0007669"/>
    <property type="project" value="TreeGrafter"/>
</dbReference>
<dbReference type="HOGENOM" id="CLU_025506_1_0_1"/>
<dbReference type="AlphaFoldDB" id="M7SSH9"/>
<organism evidence="2 3">
    <name type="scientific">Eutypa lata (strain UCR-EL1)</name>
    <name type="common">Grapevine dieback disease fungus</name>
    <name type="synonym">Eutypa armeniacae</name>
    <dbReference type="NCBI Taxonomy" id="1287681"/>
    <lineage>
        <taxon>Eukaryota</taxon>
        <taxon>Fungi</taxon>
        <taxon>Dikarya</taxon>
        <taxon>Ascomycota</taxon>
        <taxon>Pezizomycotina</taxon>
        <taxon>Sordariomycetes</taxon>
        <taxon>Xylariomycetidae</taxon>
        <taxon>Xylariales</taxon>
        <taxon>Diatrypaceae</taxon>
        <taxon>Eutypa</taxon>
    </lineage>
</organism>
<dbReference type="InterPro" id="IPR003959">
    <property type="entry name" value="ATPase_AAA_core"/>
</dbReference>
<dbReference type="OrthoDB" id="2115716at2759"/>
<keyword evidence="2" id="KW-0378">Hydrolase</keyword>
<dbReference type="PANTHER" id="PTHR23077:SF132">
    <property type="entry name" value="ATP-DEPENDENT ZN PROTEASE"/>
    <property type="match status" value="1"/>
</dbReference>
<dbReference type="GO" id="GO:0005524">
    <property type="term" value="F:ATP binding"/>
    <property type="evidence" value="ECO:0007669"/>
    <property type="project" value="InterPro"/>
</dbReference>
<evidence type="ECO:0000313" key="2">
    <source>
        <dbReference type="EMBL" id="EMR67187.1"/>
    </source>
</evidence>
<dbReference type="EMBL" id="KB706494">
    <property type="protein sequence ID" value="EMR67187.1"/>
    <property type="molecule type" value="Genomic_DNA"/>
</dbReference>
<dbReference type="PANTHER" id="PTHR23077">
    <property type="entry name" value="AAA-FAMILY ATPASE"/>
    <property type="match status" value="1"/>
</dbReference>
<dbReference type="CDD" id="cd19481">
    <property type="entry name" value="RecA-like_protease"/>
    <property type="match status" value="1"/>
</dbReference>
<gene>
    <name evidence="2" type="ORF">UCREL1_5815</name>
</gene>
<evidence type="ECO:0000259" key="1">
    <source>
        <dbReference type="Pfam" id="PF00004"/>
    </source>
</evidence>
<dbReference type="SUPFAM" id="SSF52540">
    <property type="entry name" value="P-loop containing nucleoside triphosphate hydrolases"/>
    <property type="match status" value="1"/>
</dbReference>
<dbReference type="Gene3D" id="3.40.50.300">
    <property type="entry name" value="P-loop containing nucleotide triphosphate hydrolases"/>
    <property type="match status" value="1"/>
</dbReference>
<evidence type="ECO:0000313" key="3">
    <source>
        <dbReference type="Proteomes" id="UP000012174"/>
    </source>
</evidence>
<dbReference type="GO" id="GO:0005634">
    <property type="term" value="C:nucleus"/>
    <property type="evidence" value="ECO:0007669"/>
    <property type="project" value="TreeGrafter"/>
</dbReference>
<dbReference type="GO" id="GO:0008233">
    <property type="term" value="F:peptidase activity"/>
    <property type="evidence" value="ECO:0007669"/>
    <property type="project" value="UniProtKB-KW"/>
</dbReference>
<dbReference type="Proteomes" id="UP000012174">
    <property type="component" value="Unassembled WGS sequence"/>
</dbReference>
<dbReference type="GO" id="GO:1990275">
    <property type="term" value="F:preribosome binding"/>
    <property type="evidence" value="ECO:0007669"/>
    <property type="project" value="TreeGrafter"/>
</dbReference>
<reference evidence="3" key="1">
    <citation type="journal article" date="2013" name="Genome Announc.">
        <title>Draft genome sequence of the grapevine dieback fungus Eutypa lata UCR-EL1.</title>
        <authorList>
            <person name="Blanco-Ulate B."/>
            <person name="Rolshausen P.E."/>
            <person name="Cantu D."/>
        </authorList>
    </citation>
    <scope>NUCLEOTIDE SEQUENCE [LARGE SCALE GENOMIC DNA]</scope>
    <source>
        <strain evidence="3">UCR-EL1</strain>
    </source>
</reference>
<dbReference type="InterPro" id="IPR027417">
    <property type="entry name" value="P-loop_NTPase"/>
</dbReference>
<dbReference type="KEGG" id="ela:UCREL1_5815"/>
<dbReference type="Pfam" id="PF00004">
    <property type="entry name" value="AAA"/>
    <property type="match status" value="1"/>
</dbReference>
<keyword evidence="3" id="KW-1185">Reference proteome</keyword>
<dbReference type="Gene3D" id="1.10.8.60">
    <property type="match status" value="1"/>
</dbReference>
<name>M7SSH9_EUTLA</name>
<protein>
    <submittedName>
        <fullName evidence="2">Putative atp-dependent zn protease protein</fullName>
    </submittedName>
</protein>
<proteinExistence type="predicted"/>
<dbReference type="STRING" id="1287681.M7SSH9"/>
<keyword evidence="2" id="KW-0645">Protease</keyword>
<accession>M7SSH9</accession>
<sequence length="517" mass="58777">MTLNVHYSAAYQAVYLLKATTFMVGIPMDADENPFLQGYRAKPEADATAAHDGTTQVFYEHSSGQRIHTDTVIAEALRKQYPNLELIVAPLNSVNLLAYAASGHATIIPITESGDELSLPLSWTMYYPPARRINGSMGGLVEKLNFGKFIYKWKNEEFLLYVVDGRDTSYPVSNFNSYILTTDRLKADALLLEAGKWGTDLHDEVLVFDQGYWQKSPELYQSVLKASWDAVIMDENMKKTIIDDHLSFFDSRETYDRLKVPWKRGIIYHGPPGNGKTISIKAMMNTLYTRKEPIPTLYVRTLASIFNRARQFAPCYLVFEDLDTIVSDNVRSYFLNEVDGLKNNDGIFMIGSTNHLDRLDPGISKRPSRFDRKYYFADPNLQERIAYCKFWQSKLADNKEIDFPDKLNKAIAEITDKFSFAYMQEAFVAALLAIARRSERQVSEEEEFTEDLGDGWLSVHSLGGDSDLNKLVLWVEIKKQVEILREGMDEGKEKTVLGGTVPYSPDVEDFAECVCVN</sequence>
<feature type="domain" description="ATPase AAA-type core" evidence="1">
    <location>
        <begin position="267"/>
        <end position="376"/>
    </location>
</feature>
<dbReference type="GO" id="GO:0016887">
    <property type="term" value="F:ATP hydrolysis activity"/>
    <property type="evidence" value="ECO:0007669"/>
    <property type="project" value="InterPro"/>
</dbReference>
<dbReference type="OMA" id="EVWVFDQ"/>
<dbReference type="InterPro" id="IPR050168">
    <property type="entry name" value="AAA_ATPase_domain"/>
</dbReference>
<dbReference type="GO" id="GO:0006508">
    <property type="term" value="P:proteolysis"/>
    <property type="evidence" value="ECO:0007669"/>
    <property type="project" value="UniProtKB-KW"/>
</dbReference>
<dbReference type="eggNOG" id="KOG0730">
    <property type="taxonomic scope" value="Eukaryota"/>
</dbReference>